<comment type="caution">
    <text evidence="3">The sequence shown here is derived from an EMBL/GenBank/DDBJ whole genome shotgun (WGS) entry which is preliminary data.</text>
</comment>
<feature type="domain" description="BACON" evidence="2">
    <location>
        <begin position="78"/>
        <end position="129"/>
    </location>
</feature>
<dbReference type="EMBL" id="DNWC01000051">
    <property type="protein sequence ID" value="HBJ08084.1"/>
    <property type="molecule type" value="Genomic_DNA"/>
</dbReference>
<dbReference type="Gene3D" id="2.60.120.380">
    <property type="match status" value="1"/>
</dbReference>
<feature type="chain" id="PRO_5017031599" description="BACON domain-containing protein" evidence="1">
    <location>
        <begin position="25"/>
        <end position="353"/>
    </location>
</feature>
<feature type="signal peptide" evidence="1">
    <location>
        <begin position="1"/>
        <end position="24"/>
    </location>
</feature>
<dbReference type="RefSeq" id="WP_270214221.1">
    <property type="nucleotide sequence ID" value="NZ_JAQDEG010000015.1"/>
</dbReference>
<gene>
    <name evidence="3" type="ORF">DDY73_03690</name>
</gene>
<dbReference type="AlphaFoldDB" id="A0A354M0P5"/>
<dbReference type="Pfam" id="PF13004">
    <property type="entry name" value="BACON"/>
    <property type="match status" value="1"/>
</dbReference>
<dbReference type="Proteomes" id="UP000262954">
    <property type="component" value="Unassembled WGS sequence"/>
</dbReference>
<evidence type="ECO:0000313" key="3">
    <source>
        <dbReference type="EMBL" id="HBJ08084.1"/>
    </source>
</evidence>
<dbReference type="InterPro" id="IPR024361">
    <property type="entry name" value="BACON"/>
</dbReference>
<proteinExistence type="predicted"/>
<sequence length="353" mass="38434">MKITDLKFLAIALLAVTFSFTLNSCSDDDDDKKGEEVNYTLSLASEDDALLELPTDQLVDTVVHITTNAPAELIKVEAVENNGSWCTAKVLNNTTISVKAGIHTESDDRTATFKITVPGAEPVEFTITQLGTDTQNTITLSGVPMENNMYTYTTPYKDGAPFSFVIKTNAGRWNMTVEDWNDPEDGTYTPWYSINKTSGRSGETVEIRFTQANETGMMKNIMLNISAGTAEPVSIFIMQDPMPATKITVWDTDEAITIANNTLLSFNANDISSNRVEYGIDTNGSIDVAICTAGTSNPITEEESWLNASYGIYGNIVISPKSANTTGADRKLDVVLKGGDVELFRIPVVQKAN</sequence>
<name>A0A354M0P5_9BACT</name>
<reference evidence="3 4" key="1">
    <citation type="journal article" date="2018" name="Nat. Biotechnol.">
        <title>A standardized bacterial taxonomy based on genome phylogeny substantially revises the tree of life.</title>
        <authorList>
            <person name="Parks D.H."/>
            <person name="Chuvochina M."/>
            <person name="Waite D.W."/>
            <person name="Rinke C."/>
            <person name="Skarshewski A."/>
            <person name="Chaumeil P.A."/>
            <person name="Hugenholtz P."/>
        </authorList>
    </citation>
    <scope>NUCLEOTIDE SEQUENCE [LARGE SCALE GENOMIC DNA]</scope>
    <source>
        <strain evidence="3">UBA11482</strain>
    </source>
</reference>
<accession>A0A354M0P5</accession>
<evidence type="ECO:0000256" key="1">
    <source>
        <dbReference type="SAM" id="SignalP"/>
    </source>
</evidence>
<protein>
    <recommendedName>
        <fullName evidence="2">BACON domain-containing protein</fullName>
    </recommendedName>
</protein>
<evidence type="ECO:0000259" key="2">
    <source>
        <dbReference type="Pfam" id="PF13004"/>
    </source>
</evidence>
<organism evidence="3 4">
    <name type="scientific">Coprobacter fastidiosus</name>
    <dbReference type="NCBI Taxonomy" id="1099853"/>
    <lineage>
        <taxon>Bacteria</taxon>
        <taxon>Pseudomonadati</taxon>
        <taxon>Bacteroidota</taxon>
        <taxon>Bacteroidia</taxon>
        <taxon>Bacteroidales</taxon>
        <taxon>Barnesiellaceae</taxon>
        <taxon>Coprobacter</taxon>
    </lineage>
</organism>
<keyword evidence="1" id="KW-0732">Signal</keyword>
<evidence type="ECO:0000313" key="4">
    <source>
        <dbReference type="Proteomes" id="UP000262954"/>
    </source>
</evidence>